<reference evidence="2" key="1">
    <citation type="submission" date="2019-08" db="EMBL/GenBank/DDBJ databases">
        <authorList>
            <person name="Kucharzyk K."/>
            <person name="Murdoch R.W."/>
            <person name="Higgins S."/>
            <person name="Loffler F."/>
        </authorList>
    </citation>
    <scope>NUCLEOTIDE SEQUENCE</scope>
</reference>
<gene>
    <name evidence="2" type="primary">gltB_28</name>
    <name evidence="2" type="ORF">SDC9_156142</name>
</gene>
<organism evidence="2">
    <name type="scientific">bioreactor metagenome</name>
    <dbReference type="NCBI Taxonomy" id="1076179"/>
    <lineage>
        <taxon>unclassified sequences</taxon>
        <taxon>metagenomes</taxon>
        <taxon>ecological metagenomes</taxon>
    </lineage>
</organism>
<dbReference type="AlphaFoldDB" id="A0A645F5F7"/>
<dbReference type="GO" id="GO:0016041">
    <property type="term" value="F:glutamate synthase (ferredoxin) activity"/>
    <property type="evidence" value="ECO:0007669"/>
    <property type="project" value="UniProtKB-EC"/>
</dbReference>
<dbReference type="EC" id="1.4.7.1" evidence="2"/>
<dbReference type="SUPFAM" id="SSF69336">
    <property type="entry name" value="Alpha subunit of glutamate synthase, C-terminal domain"/>
    <property type="match status" value="1"/>
</dbReference>
<keyword evidence="2" id="KW-0560">Oxidoreductase</keyword>
<protein>
    <submittedName>
        <fullName evidence="2">Ferredoxin-dependent glutamate synthase 1</fullName>
        <ecNumber evidence="2">1.4.7.1</ecNumber>
    </submittedName>
</protein>
<proteinExistence type="predicted"/>
<sequence>MALYGATSGSAFLSGVAGERFCVRNSGATAVVEGVGDHGCEYMTGGLVVILGPTGKNFAAGMSGGIAYVLDEGHDLYLRLNKELVSEQAVTVQADIDELRGLIEAHAAATGSPKGKEILADFDRYLSSFKKIVPGAYERIVHATAVHIQRGLGRDQAQMAAFYEHCKE</sequence>
<dbReference type="InterPro" id="IPR051394">
    <property type="entry name" value="Glutamate_Synthase"/>
</dbReference>
<dbReference type="PANTHER" id="PTHR43100:SF1">
    <property type="entry name" value="GLUTAMATE SYNTHASE [NADPH] SMALL CHAIN"/>
    <property type="match status" value="1"/>
</dbReference>
<dbReference type="InterPro" id="IPR036485">
    <property type="entry name" value="Glu_synth_asu_C_sf"/>
</dbReference>
<evidence type="ECO:0000259" key="1">
    <source>
        <dbReference type="Pfam" id="PF01493"/>
    </source>
</evidence>
<accession>A0A645F5F7</accession>
<feature type="domain" description="Glutamate synthase alpha subunit C-terminal" evidence="1">
    <location>
        <begin position="2"/>
        <end position="94"/>
    </location>
</feature>
<dbReference type="InterPro" id="IPR002489">
    <property type="entry name" value="Glu_synth_asu_C"/>
</dbReference>
<evidence type="ECO:0000313" key="2">
    <source>
        <dbReference type="EMBL" id="MPN08856.1"/>
    </source>
</evidence>
<dbReference type="EMBL" id="VSSQ01054946">
    <property type="protein sequence ID" value="MPN08856.1"/>
    <property type="molecule type" value="Genomic_DNA"/>
</dbReference>
<dbReference type="Gene3D" id="2.160.20.60">
    <property type="entry name" value="Glutamate synthase, alpha subunit, C-terminal domain"/>
    <property type="match status" value="1"/>
</dbReference>
<dbReference type="PANTHER" id="PTHR43100">
    <property type="entry name" value="GLUTAMATE SYNTHASE [NADPH] SMALL CHAIN"/>
    <property type="match status" value="1"/>
</dbReference>
<dbReference type="Pfam" id="PF01493">
    <property type="entry name" value="GXGXG"/>
    <property type="match status" value="1"/>
</dbReference>
<name>A0A645F5F7_9ZZZZ</name>
<comment type="caution">
    <text evidence="2">The sequence shown here is derived from an EMBL/GenBank/DDBJ whole genome shotgun (WGS) entry which is preliminary data.</text>
</comment>